<dbReference type="Proteomes" id="UP000236178">
    <property type="component" value="Unassembled WGS sequence"/>
</dbReference>
<evidence type="ECO:0008006" key="3">
    <source>
        <dbReference type="Google" id="ProtNLM"/>
    </source>
</evidence>
<dbReference type="RefSeq" id="WP_103553524.1">
    <property type="nucleotide sequence ID" value="NZ_KZ626944.1"/>
</dbReference>
<protein>
    <recommendedName>
        <fullName evidence="3">Protein kilB</fullName>
    </recommendedName>
</protein>
<sequence>MNQIWASLIGVVLGGSMSYLAQFTTARQAARTEDKRQATQLAEARRAERLDVMREFIQLTQQGIRLAEDRYEAPDWSSGCTPEWLAAARALIERLWICERMILVLVGPELHRLAWDYAGAVNHVLWEDLGGPEAAWDHLRGPMNVFLNAAHGELG</sequence>
<proteinExistence type="predicted"/>
<evidence type="ECO:0000313" key="1">
    <source>
        <dbReference type="EMBL" id="PKT68569.1"/>
    </source>
</evidence>
<keyword evidence="2" id="KW-1185">Reference proteome</keyword>
<accession>A0A2I0SFA6</accession>
<gene>
    <name evidence="1" type="ORF">CW362_34320</name>
</gene>
<comment type="caution">
    <text evidence="1">The sequence shown here is derived from an EMBL/GenBank/DDBJ whole genome shotgun (WGS) entry which is preliminary data.</text>
</comment>
<dbReference type="EMBL" id="PJOS01000105">
    <property type="protein sequence ID" value="PKT68569.1"/>
    <property type="molecule type" value="Genomic_DNA"/>
</dbReference>
<organism evidence="1 2">
    <name type="scientific">Streptomyces populi</name>
    <dbReference type="NCBI Taxonomy" id="2058924"/>
    <lineage>
        <taxon>Bacteria</taxon>
        <taxon>Bacillati</taxon>
        <taxon>Actinomycetota</taxon>
        <taxon>Actinomycetes</taxon>
        <taxon>Kitasatosporales</taxon>
        <taxon>Streptomycetaceae</taxon>
        <taxon>Streptomyces</taxon>
    </lineage>
</organism>
<name>A0A2I0SFA6_9ACTN</name>
<dbReference type="OrthoDB" id="4181698at2"/>
<reference evidence="1 2" key="1">
    <citation type="submission" date="2017-12" db="EMBL/GenBank/DDBJ databases">
        <title>Streptomyces populusis sp. nov., a novel endophytic actinobacterium isolated from stems of Populus adenopoda Maxim.</title>
        <authorList>
            <person name="Wang Z."/>
        </authorList>
    </citation>
    <scope>NUCLEOTIDE SEQUENCE [LARGE SCALE GENOMIC DNA]</scope>
    <source>
        <strain evidence="1 2">A249</strain>
    </source>
</reference>
<evidence type="ECO:0000313" key="2">
    <source>
        <dbReference type="Proteomes" id="UP000236178"/>
    </source>
</evidence>
<dbReference type="AlphaFoldDB" id="A0A2I0SFA6"/>